<dbReference type="GO" id="GO:0005829">
    <property type="term" value="C:cytosol"/>
    <property type="evidence" value="ECO:0007669"/>
    <property type="project" value="TreeGrafter"/>
</dbReference>
<dbReference type="GO" id="GO:0046872">
    <property type="term" value="F:metal ion binding"/>
    <property type="evidence" value="ECO:0007669"/>
    <property type="project" value="UniProtKB-KW"/>
</dbReference>
<name>A0A523W1D2_UNCAE</name>
<keyword evidence="4" id="KW-0408">Iron</keyword>
<feature type="domain" description="Radical SAM core" evidence="7">
    <location>
        <begin position="200"/>
        <end position="438"/>
    </location>
</feature>
<dbReference type="InterPro" id="IPR023404">
    <property type="entry name" value="rSAM_horseshoe"/>
</dbReference>
<organism evidence="8 9">
    <name type="scientific">Aerophobetes bacterium</name>
    <dbReference type="NCBI Taxonomy" id="2030807"/>
    <lineage>
        <taxon>Bacteria</taxon>
        <taxon>Candidatus Aerophobota</taxon>
    </lineage>
</organism>
<dbReference type="GO" id="GO:0031419">
    <property type="term" value="F:cobalamin binding"/>
    <property type="evidence" value="ECO:0007669"/>
    <property type="project" value="InterPro"/>
</dbReference>
<accession>A0A523W1D2</accession>
<evidence type="ECO:0000259" key="6">
    <source>
        <dbReference type="PROSITE" id="PS51332"/>
    </source>
</evidence>
<evidence type="ECO:0000256" key="5">
    <source>
        <dbReference type="ARBA" id="ARBA00023014"/>
    </source>
</evidence>
<keyword evidence="3" id="KW-0479">Metal-binding</keyword>
<dbReference type="SUPFAM" id="SSF52242">
    <property type="entry name" value="Cobalamin (vitamin B12)-binding domain"/>
    <property type="match status" value="1"/>
</dbReference>
<dbReference type="InterPro" id="IPR006158">
    <property type="entry name" value="Cobalamin-bd"/>
</dbReference>
<dbReference type="InterPro" id="IPR006638">
    <property type="entry name" value="Elp3/MiaA/NifB-like_rSAM"/>
</dbReference>
<gene>
    <name evidence="8" type="ORF">E3J48_06330</name>
</gene>
<dbReference type="AlphaFoldDB" id="A0A523W1D2"/>
<dbReference type="Proteomes" id="UP000319130">
    <property type="component" value="Unassembled WGS sequence"/>
</dbReference>
<dbReference type="SMART" id="SM00729">
    <property type="entry name" value="Elp3"/>
    <property type="match status" value="1"/>
</dbReference>
<keyword evidence="5" id="KW-0411">Iron-sulfur</keyword>
<comment type="cofactor">
    <cofactor evidence="1">
        <name>[4Fe-4S] cluster</name>
        <dbReference type="ChEBI" id="CHEBI:49883"/>
    </cofactor>
</comment>
<dbReference type="Pfam" id="PF02310">
    <property type="entry name" value="B12-binding"/>
    <property type="match status" value="1"/>
</dbReference>
<proteinExistence type="predicted"/>
<dbReference type="InterPro" id="IPR036724">
    <property type="entry name" value="Cobalamin-bd_sf"/>
</dbReference>
<keyword evidence="2" id="KW-0949">S-adenosyl-L-methionine</keyword>
<dbReference type="GO" id="GO:0003824">
    <property type="term" value="F:catalytic activity"/>
    <property type="evidence" value="ECO:0007669"/>
    <property type="project" value="InterPro"/>
</dbReference>
<dbReference type="InterPro" id="IPR034466">
    <property type="entry name" value="Methyltransferase_Class_B"/>
</dbReference>
<evidence type="ECO:0000256" key="4">
    <source>
        <dbReference type="ARBA" id="ARBA00023004"/>
    </source>
</evidence>
<dbReference type="PROSITE" id="PS51918">
    <property type="entry name" value="RADICAL_SAM"/>
    <property type="match status" value="1"/>
</dbReference>
<dbReference type="InterPro" id="IPR058240">
    <property type="entry name" value="rSAM_sf"/>
</dbReference>
<dbReference type="GO" id="GO:0051539">
    <property type="term" value="F:4 iron, 4 sulfur cluster binding"/>
    <property type="evidence" value="ECO:0007669"/>
    <property type="project" value="UniProtKB-KW"/>
</dbReference>
<evidence type="ECO:0000256" key="1">
    <source>
        <dbReference type="ARBA" id="ARBA00001966"/>
    </source>
</evidence>
<evidence type="ECO:0000256" key="3">
    <source>
        <dbReference type="ARBA" id="ARBA00022723"/>
    </source>
</evidence>
<dbReference type="Gene3D" id="3.40.50.280">
    <property type="entry name" value="Cobalamin-binding domain"/>
    <property type="match status" value="1"/>
</dbReference>
<protein>
    <submittedName>
        <fullName evidence="8">Radical SAM protein</fullName>
    </submittedName>
</protein>
<reference evidence="8 9" key="1">
    <citation type="submission" date="2019-03" db="EMBL/GenBank/DDBJ databases">
        <title>Metabolic potential of uncultured bacteria and archaea associated with petroleum seepage in deep-sea sediments.</title>
        <authorList>
            <person name="Dong X."/>
            <person name="Hubert C."/>
        </authorList>
    </citation>
    <scope>NUCLEOTIDE SEQUENCE [LARGE SCALE GENOMIC DNA]</scope>
    <source>
        <strain evidence="8">E29_bin52</strain>
    </source>
</reference>
<evidence type="ECO:0000256" key="2">
    <source>
        <dbReference type="ARBA" id="ARBA00022691"/>
    </source>
</evidence>
<dbReference type="SFLD" id="SFLDG01123">
    <property type="entry name" value="methyltransferase_(Class_B)"/>
    <property type="match status" value="1"/>
</dbReference>
<dbReference type="SFLD" id="SFLDS00029">
    <property type="entry name" value="Radical_SAM"/>
    <property type="match status" value="1"/>
</dbReference>
<sequence>MRVLVTNPPWPGPGYGARSDVRWPHKRSDKYLEYPIYLAYIAAVLEKAGFEVKFLDAVLEELSINDFAEKVKEIDPEMVVLECSTPSIEYDLSSAKAIKKILKKALVVLVGSHPTFFHEKIISENEAVDVICRGEFDFTVRDVALVLSQQGDLRGVKGITYRDGGSIHVNEDRPLIQNLDELPFPARQIVKSKYYRQGTFVAKHCTTMVSSRGCPYHCTYCLWPGTLYGHRVRARSPLNVVEEMEEVVRDYHVDEIYFDDDSLALDRNRILEICRLIRERHLKVEWISQCRADSMNEEVVESMKQAGCRYIRFGVESGSQRMLQAMKKGVTLEKIKRAFDLCRRMGIKTQAFFLFGIPGETQETIRETIDFAKKLRPDSAQFAVVIPHPGTELYRICQDNGWLKYNSWEDFSAGNCLIETELLSRREIERARIQAYREFYFRPSYIFRTAFKLRNLGDIKSVIKSAASIIDRIGYFKERAVC</sequence>
<dbReference type="SUPFAM" id="SSF102114">
    <property type="entry name" value="Radical SAM enzymes"/>
    <property type="match status" value="1"/>
</dbReference>
<dbReference type="SFLD" id="SFLDG01082">
    <property type="entry name" value="B12-binding_domain_containing"/>
    <property type="match status" value="1"/>
</dbReference>
<dbReference type="Pfam" id="PF04055">
    <property type="entry name" value="Radical_SAM"/>
    <property type="match status" value="1"/>
</dbReference>
<feature type="domain" description="B12-binding" evidence="6">
    <location>
        <begin position="11"/>
        <end position="154"/>
    </location>
</feature>
<dbReference type="PANTHER" id="PTHR43409">
    <property type="entry name" value="ANAEROBIC MAGNESIUM-PROTOPORPHYRIN IX MONOMETHYL ESTER CYCLASE-RELATED"/>
    <property type="match status" value="1"/>
</dbReference>
<dbReference type="PANTHER" id="PTHR43409:SF16">
    <property type="entry name" value="SLR0320 PROTEIN"/>
    <property type="match status" value="1"/>
</dbReference>
<evidence type="ECO:0000313" key="8">
    <source>
        <dbReference type="EMBL" id="TET60791.1"/>
    </source>
</evidence>
<evidence type="ECO:0000313" key="9">
    <source>
        <dbReference type="Proteomes" id="UP000319130"/>
    </source>
</evidence>
<dbReference type="PROSITE" id="PS51332">
    <property type="entry name" value="B12_BINDING"/>
    <property type="match status" value="1"/>
</dbReference>
<dbReference type="InterPro" id="IPR007197">
    <property type="entry name" value="rSAM"/>
</dbReference>
<dbReference type="InterPro" id="IPR051198">
    <property type="entry name" value="BchE-like"/>
</dbReference>
<evidence type="ECO:0000259" key="7">
    <source>
        <dbReference type="PROSITE" id="PS51918"/>
    </source>
</evidence>
<comment type="caution">
    <text evidence="8">The sequence shown here is derived from an EMBL/GenBank/DDBJ whole genome shotgun (WGS) entry which is preliminary data.</text>
</comment>
<dbReference type="Gene3D" id="3.80.30.20">
    <property type="entry name" value="tm_1862 like domain"/>
    <property type="match status" value="1"/>
</dbReference>
<dbReference type="CDD" id="cd02068">
    <property type="entry name" value="radical_SAM_B12_BD"/>
    <property type="match status" value="1"/>
</dbReference>
<dbReference type="CDD" id="cd01335">
    <property type="entry name" value="Radical_SAM"/>
    <property type="match status" value="1"/>
</dbReference>
<dbReference type="EMBL" id="SOIZ01000283">
    <property type="protein sequence ID" value="TET60791.1"/>
    <property type="molecule type" value="Genomic_DNA"/>
</dbReference>